<dbReference type="PANTHER" id="PTHR43880:SF12">
    <property type="entry name" value="ALCOHOL DEHYDROGENASE CLASS-3"/>
    <property type="match status" value="1"/>
</dbReference>
<dbReference type="Gene3D" id="3.40.50.720">
    <property type="entry name" value="NAD(P)-binding Rossmann-like Domain"/>
    <property type="match status" value="1"/>
</dbReference>
<dbReference type="CDD" id="cd08279">
    <property type="entry name" value="Zn_ADH_class_III"/>
    <property type="match status" value="1"/>
</dbReference>
<dbReference type="GO" id="GO:0005829">
    <property type="term" value="C:cytosol"/>
    <property type="evidence" value="ECO:0007669"/>
    <property type="project" value="TreeGrafter"/>
</dbReference>
<dbReference type="SMART" id="SM00829">
    <property type="entry name" value="PKS_ER"/>
    <property type="match status" value="1"/>
</dbReference>
<proteinExistence type="inferred from homology"/>
<evidence type="ECO:0000256" key="7">
    <source>
        <dbReference type="RuleBase" id="RU361277"/>
    </source>
</evidence>
<comment type="caution">
    <text evidence="9">The sequence shown here is derived from an EMBL/GenBank/DDBJ whole genome shotgun (WGS) entry which is preliminary data.</text>
</comment>
<comment type="similarity">
    <text evidence="2 7">Belongs to the zinc-containing alcohol dehydrogenase family.</text>
</comment>
<organism evidence="9 10">
    <name type="scientific">Actinocorallia herbida</name>
    <dbReference type="NCBI Taxonomy" id="58109"/>
    <lineage>
        <taxon>Bacteria</taxon>
        <taxon>Bacillati</taxon>
        <taxon>Actinomycetota</taxon>
        <taxon>Actinomycetes</taxon>
        <taxon>Streptosporangiales</taxon>
        <taxon>Thermomonosporaceae</taxon>
        <taxon>Actinocorallia</taxon>
    </lineage>
</organism>
<dbReference type="AlphaFoldDB" id="A0A3N1CX83"/>
<keyword evidence="4 7" id="KW-0862">Zinc</keyword>
<dbReference type="OrthoDB" id="334894at2"/>
<name>A0A3N1CX83_9ACTN</name>
<comment type="cofactor">
    <cofactor evidence="1 7">
        <name>Zn(2+)</name>
        <dbReference type="ChEBI" id="CHEBI:29105"/>
    </cofactor>
</comment>
<keyword evidence="5" id="KW-0560">Oxidoreductase</keyword>
<dbReference type="SUPFAM" id="SSF51735">
    <property type="entry name" value="NAD(P)-binding Rossmann-fold domains"/>
    <property type="match status" value="1"/>
</dbReference>
<evidence type="ECO:0000256" key="3">
    <source>
        <dbReference type="ARBA" id="ARBA00022723"/>
    </source>
</evidence>
<reference evidence="9 10" key="1">
    <citation type="submission" date="2018-11" db="EMBL/GenBank/DDBJ databases">
        <title>Sequencing the genomes of 1000 actinobacteria strains.</title>
        <authorList>
            <person name="Klenk H.-P."/>
        </authorList>
    </citation>
    <scope>NUCLEOTIDE SEQUENCE [LARGE SCALE GENOMIC DNA]</scope>
    <source>
        <strain evidence="9 10">DSM 44254</strain>
    </source>
</reference>
<dbReference type="InterPro" id="IPR011032">
    <property type="entry name" value="GroES-like_sf"/>
</dbReference>
<evidence type="ECO:0000256" key="4">
    <source>
        <dbReference type="ARBA" id="ARBA00022833"/>
    </source>
</evidence>
<evidence type="ECO:0000313" key="10">
    <source>
        <dbReference type="Proteomes" id="UP000272400"/>
    </source>
</evidence>
<keyword evidence="3 7" id="KW-0479">Metal-binding</keyword>
<dbReference type="PROSITE" id="PS00059">
    <property type="entry name" value="ADH_ZINC"/>
    <property type="match status" value="1"/>
</dbReference>
<dbReference type="SUPFAM" id="SSF50129">
    <property type="entry name" value="GroES-like"/>
    <property type="match status" value="1"/>
</dbReference>
<dbReference type="FunFam" id="3.40.50.720:FF:000003">
    <property type="entry name" value="S-(hydroxymethyl)glutathione dehydrogenase"/>
    <property type="match status" value="1"/>
</dbReference>
<dbReference type="GO" id="GO:0008270">
    <property type="term" value="F:zinc ion binding"/>
    <property type="evidence" value="ECO:0007669"/>
    <property type="project" value="InterPro"/>
</dbReference>
<keyword evidence="6" id="KW-0520">NAD</keyword>
<dbReference type="InterPro" id="IPR002328">
    <property type="entry name" value="ADH_Zn_CS"/>
</dbReference>
<dbReference type="Gene3D" id="3.90.180.10">
    <property type="entry name" value="Medium-chain alcohol dehydrogenases, catalytic domain"/>
    <property type="match status" value="1"/>
</dbReference>
<keyword evidence="10" id="KW-1185">Reference proteome</keyword>
<feature type="domain" description="Enoyl reductase (ER)" evidence="8">
    <location>
        <begin position="10"/>
        <end position="358"/>
    </location>
</feature>
<dbReference type="InterPro" id="IPR020843">
    <property type="entry name" value="ER"/>
</dbReference>
<evidence type="ECO:0000256" key="5">
    <source>
        <dbReference type="ARBA" id="ARBA00023002"/>
    </source>
</evidence>
<gene>
    <name evidence="9" type="ORF">EDD29_3464</name>
</gene>
<dbReference type="GO" id="GO:0046294">
    <property type="term" value="P:formaldehyde catabolic process"/>
    <property type="evidence" value="ECO:0007669"/>
    <property type="project" value="TreeGrafter"/>
</dbReference>
<dbReference type="EMBL" id="RJKE01000001">
    <property type="protein sequence ID" value="ROO85910.1"/>
    <property type="molecule type" value="Genomic_DNA"/>
</dbReference>
<dbReference type="RefSeq" id="WP_123665361.1">
    <property type="nucleotide sequence ID" value="NZ_RJKE01000001.1"/>
</dbReference>
<evidence type="ECO:0000259" key="8">
    <source>
        <dbReference type="SMART" id="SM00829"/>
    </source>
</evidence>
<dbReference type="InterPro" id="IPR013149">
    <property type="entry name" value="ADH-like_C"/>
</dbReference>
<dbReference type="InterPro" id="IPR036291">
    <property type="entry name" value="NAD(P)-bd_dom_sf"/>
</dbReference>
<dbReference type="GO" id="GO:0051903">
    <property type="term" value="F:S-(hydroxymethyl)glutathione dehydrogenase [NAD(P)+] activity"/>
    <property type="evidence" value="ECO:0007669"/>
    <property type="project" value="TreeGrafter"/>
</dbReference>
<sequence length="358" mass="35956">MKVAIAYEAGEPPVLEELPVPAVGPRDVLVRIAASGICHTDLNVLEGLSALPLPIALGHEGCGTVEEVGAEVRRVKPGDRVLASVAPACGTCWNCVNGISNQCELNPLVKAAERFTLPGGGRAAAVCGCGTFAEAMVVHEASVVPVRTDLADEELALLGCGVTTGLGAVLNTAAVTPGASVAVIGCGGVGQSVVQGARIAGAAVIIAVDPVPGRRAAALAAGATHAVDPGAGDPVVQVRELTSGRGADYTFEAVGRTELMVQAFAMARGHGTVTLVGMPPVGSALTLPAVQAVFSGKRLAGSVLGGAQILRDFPRFIALAESGRLDLGSMVSTRIGLADIAHGIELVARAEGVRTVIV</sequence>
<evidence type="ECO:0000256" key="6">
    <source>
        <dbReference type="ARBA" id="ARBA00023027"/>
    </source>
</evidence>
<evidence type="ECO:0000256" key="1">
    <source>
        <dbReference type="ARBA" id="ARBA00001947"/>
    </source>
</evidence>
<dbReference type="Proteomes" id="UP000272400">
    <property type="component" value="Unassembled WGS sequence"/>
</dbReference>
<evidence type="ECO:0000256" key="2">
    <source>
        <dbReference type="ARBA" id="ARBA00008072"/>
    </source>
</evidence>
<accession>A0A3N1CX83</accession>
<dbReference type="PANTHER" id="PTHR43880">
    <property type="entry name" value="ALCOHOL DEHYDROGENASE"/>
    <property type="match status" value="1"/>
</dbReference>
<dbReference type="InterPro" id="IPR013154">
    <property type="entry name" value="ADH-like_N"/>
</dbReference>
<dbReference type="Pfam" id="PF00107">
    <property type="entry name" value="ADH_zinc_N"/>
    <property type="match status" value="1"/>
</dbReference>
<protein>
    <submittedName>
        <fullName evidence="9">S-(Hydroxymethyl)glutathione dehydrogenase/alcohol dehydrogenase</fullName>
    </submittedName>
</protein>
<evidence type="ECO:0000313" key="9">
    <source>
        <dbReference type="EMBL" id="ROO85910.1"/>
    </source>
</evidence>
<dbReference type="Pfam" id="PF08240">
    <property type="entry name" value="ADH_N"/>
    <property type="match status" value="1"/>
</dbReference>